<dbReference type="EMBL" id="BQNB010011670">
    <property type="protein sequence ID" value="GJS93620.1"/>
    <property type="molecule type" value="Genomic_DNA"/>
</dbReference>
<feature type="domain" description="Reverse transcriptase" evidence="2">
    <location>
        <begin position="738"/>
        <end position="987"/>
    </location>
</feature>
<dbReference type="InterPro" id="IPR035979">
    <property type="entry name" value="RBD_domain_sf"/>
</dbReference>
<dbReference type="Gene3D" id="3.30.70.330">
    <property type="match status" value="1"/>
</dbReference>
<dbReference type="Pfam" id="PF00078">
    <property type="entry name" value="RVT_1"/>
    <property type="match status" value="1"/>
</dbReference>
<comment type="caution">
    <text evidence="3">The sequence shown here is derived from an EMBL/GenBank/DDBJ whole genome shotgun (WGS) entry which is preliminary data.</text>
</comment>
<accession>A0ABQ4ZUI6</accession>
<dbReference type="PANTHER" id="PTHR33116:SF79">
    <property type="entry name" value="REVERSE TRANSCRIPTASE DOMAIN, ZINC FINGER, CCHC-TYPE-RELATED"/>
    <property type="match status" value="1"/>
</dbReference>
<reference evidence="3" key="1">
    <citation type="journal article" date="2022" name="Int. J. Mol. Sci.">
        <title>Draft Genome of Tanacetum Coccineum: Genomic Comparison of Closely Related Tanacetum-Family Plants.</title>
        <authorList>
            <person name="Yamashiro T."/>
            <person name="Shiraishi A."/>
            <person name="Nakayama K."/>
            <person name="Satake H."/>
        </authorList>
    </citation>
    <scope>NUCLEOTIDE SEQUENCE</scope>
</reference>
<dbReference type="CDD" id="cd01650">
    <property type="entry name" value="RT_nLTR_like"/>
    <property type="match status" value="1"/>
</dbReference>
<dbReference type="InterPro" id="IPR026960">
    <property type="entry name" value="RVT-Znf"/>
</dbReference>
<dbReference type="PANTHER" id="PTHR33116">
    <property type="entry name" value="REVERSE TRANSCRIPTASE ZINC-BINDING DOMAIN-CONTAINING PROTEIN-RELATED-RELATED"/>
    <property type="match status" value="1"/>
</dbReference>
<name>A0ABQ4ZUI6_9ASTR</name>
<dbReference type="Proteomes" id="UP001151760">
    <property type="component" value="Unassembled WGS sequence"/>
</dbReference>
<dbReference type="PROSITE" id="PS50878">
    <property type="entry name" value="RT_POL"/>
    <property type="match status" value="1"/>
</dbReference>
<evidence type="ECO:0000256" key="1">
    <source>
        <dbReference type="SAM" id="MobiDB-lite"/>
    </source>
</evidence>
<organism evidence="3 4">
    <name type="scientific">Tanacetum coccineum</name>
    <dbReference type="NCBI Taxonomy" id="301880"/>
    <lineage>
        <taxon>Eukaryota</taxon>
        <taxon>Viridiplantae</taxon>
        <taxon>Streptophyta</taxon>
        <taxon>Embryophyta</taxon>
        <taxon>Tracheophyta</taxon>
        <taxon>Spermatophyta</taxon>
        <taxon>Magnoliopsida</taxon>
        <taxon>eudicotyledons</taxon>
        <taxon>Gunneridae</taxon>
        <taxon>Pentapetalae</taxon>
        <taxon>asterids</taxon>
        <taxon>campanulids</taxon>
        <taxon>Asterales</taxon>
        <taxon>Asteraceae</taxon>
        <taxon>Asteroideae</taxon>
        <taxon>Anthemideae</taxon>
        <taxon>Anthemidinae</taxon>
        <taxon>Tanacetum</taxon>
    </lineage>
</organism>
<dbReference type="InterPro" id="IPR036691">
    <property type="entry name" value="Endo/exonu/phosph_ase_sf"/>
</dbReference>
<dbReference type="GO" id="GO:0003964">
    <property type="term" value="F:RNA-directed DNA polymerase activity"/>
    <property type="evidence" value="ECO:0007669"/>
    <property type="project" value="UniProtKB-KW"/>
</dbReference>
<dbReference type="Pfam" id="PF13966">
    <property type="entry name" value="zf-RVT"/>
    <property type="match status" value="1"/>
</dbReference>
<dbReference type="CDD" id="cd00590">
    <property type="entry name" value="RRM_SF"/>
    <property type="match status" value="1"/>
</dbReference>
<protein>
    <submittedName>
        <fullName evidence="3">RNA-directed DNA polymerase, eukaryota, reverse transcriptase zinc-binding domain protein</fullName>
    </submittedName>
</protein>
<gene>
    <name evidence="3" type="ORF">Tco_0800588</name>
</gene>
<sequence>MGSRRTKEDDLSKISTSIFVTNFLEKFSAKNLFITCKQYGHVVDTYIPLKRSKVGKRFGFVRFINVFSVERLASVPTFVGGGKSNLNNVKVNSNLPKNQNPNVNGTSFVNVVKGHNDKDSPALVLEDDCVMSKDLSNCLLSRVKELSSLANIKTILNNEGFMNIKIKYVGEKWIMLEFDDTKAMNLFRNNVSVASWFSQFIQASTDFVLESRIAWVEIEAKETPGWVPDFANEEDDEDISDVDSKDGALKVDENETDGFSDVEGVPETVLEDDESTKKHSVADNIGNQEYISEDPFNLYPLLKKKATDTHYHEHESSLKYPPGFTPKEGEEGVSMNVKADKDATSASGNVFNVSGDDKGFCNNHPDSKLKEGGSESVCSGHFKKSKGPRTGGSILNLLDDVVKVGQVMGYNMDGCMTNMAEIIKSQGVEEVNILALQETKMEDMNFFCVKSCWGNSTFDFVHSDSVGNSGGILCVWDPNAFRKNSVTLSDYFILLRGVWQQNGMDLLIVVVYAPQEVKEKTMLWEYLTSEINRWKGKVVVTGDFNEVRFRSDRFGSKFNVQGANIFNSFISSAGLVEVELGGCSFTWCHKSANKMSKLDRFFVSDNFLDAYPNISATSLERFLSDHRPILLREHHLDYGPIPFRFFHYWCEMDGFCKFVEDTWKDCPNNDSNAMLNLMGKLKFLKTKIRVWYKSYMVNRKQAKEQFKTDLEAVDAMIDSGNGNEEIVVKRMDLVKNLQQINNLNSLEMAQKANVRWAVEGANMVKDFRPISLIGSLYKIIAKILANRLVDKLGLLVNEVQSAFIADRQILDGPFILDELIQWCKRKNNQVLVFKVDFEKAFDSVRSSRGSIILNGSPTEEFQFHKGLKQGDPLSPFLFILVMESLHISFQRVEDAGLFNGIKLDNSVSISHLFYVDEAVFVRQWCENNINTLVYVLEYFFRTSGLRINMSKSKLMGLHVDSDKIKAASSKLGCLTFKPPFTYLGSTVGGSMSRIKTWDDVVDRVSSRLSKWKMKMLSIGGRLTLLKSVLGSTPIFHMSIHKVPLGVLRKLEAIRSHFFNGCAPNCNKASWVNWKNALASKKKGGLGIASLYALNRGLMFKWYWRFQTQGSSLWSRVIKALHGETGNVNASSGLKTSWTNIVKEVNFLASKGIDLRTPICFKLGNGEKARFWEDRWFDGVPLKTRFPRSKRGVEQHQFEELRLLVRDTRLIPMEDGWTWNLSSSGEFSVSSVRYLIDDKTLPVFDHQTRWVRFVPIKVNVIAWKVKNNSLPTRFNISRRGISINCIKCAICNIGVEMVNHLFFSCELVTQLVKMIVRWWSVPYLEIDSYADWVSSIDNLHLPIKNKLMLEGVFYVMWWYVWTFRNKLIFDSTSPRKTSLFDDIVSKSYF</sequence>
<evidence type="ECO:0000313" key="3">
    <source>
        <dbReference type="EMBL" id="GJS93620.1"/>
    </source>
</evidence>
<evidence type="ECO:0000259" key="2">
    <source>
        <dbReference type="PROSITE" id="PS50878"/>
    </source>
</evidence>
<dbReference type="SUPFAM" id="SSF56219">
    <property type="entry name" value="DNase I-like"/>
    <property type="match status" value="1"/>
</dbReference>
<dbReference type="Pfam" id="PF03372">
    <property type="entry name" value="Exo_endo_phos"/>
    <property type="match status" value="1"/>
</dbReference>
<keyword evidence="4" id="KW-1185">Reference proteome</keyword>
<proteinExistence type="predicted"/>
<dbReference type="InterPro" id="IPR000477">
    <property type="entry name" value="RT_dom"/>
</dbReference>
<dbReference type="InterPro" id="IPR012677">
    <property type="entry name" value="Nucleotide-bd_a/b_plait_sf"/>
</dbReference>
<evidence type="ECO:0000313" key="4">
    <source>
        <dbReference type="Proteomes" id="UP001151760"/>
    </source>
</evidence>
<reference evidence="3" key="2">
    <citation type="submission" date="2022-01" db="EMBL/GenBank/DDBJ databases">
        <authorList>
            <person name="Yamashiro T."/>
            <person name="Shiraishi A."/>
            <person name="Satake H."/>
            <person name="Nakayama K."/>
        </authorList>
    </citation>
    <scope>NUCLEOTIDE SEQUENCE</scope>
</reference>
<keyword evidence="3" id="KW-0548">Nucleotidyltransferase</keyword>
<feature type="region of interest" description="Disordered" evidence="1">
    <location>
        <begin position="310"/>
        <end position="330"/>
    </location>
</feature>
<dbReference type="InterPro" id="IPR005135">
    <property type="entry name" value="Endo/exonuclease/phosphatase"/>
</dbReference>
<dbReference type="Gene3D" id="3.60.10.10">
    <property type="entry name" value="Endonuclease/exonuclease/phosphatase"/>
    <property type="match status" value="1"/>
</dbReference>
<keyword evidence="3" id="KW-0695">RNA-directed DNA polymerase</keyword>
<dbReference type="SUPFAM" id="SSF54928">
    <property type="entry name" value="RNA-binding domain, RBD"/>
    <property type="match status" value="1"/>
</dbReference>
<keyword evidence="3" id="KW-0808">Transferase</keyword>